<evidence type="ECO:0000256" key="1">
    <source>
        <dbReference type="SAM" id="Phobius"/>
    </source>
</evidence>
<sequence>MTESTFFNIEFFKTLISVLIGGVISLSSVLIVEFIKNKRQKKEDKKKLYVDLISTINQMRRIEIYSLQTSLTFNFHRRNFEINENDISKQQAEYNLNLSNEYNDKLTEKAQKLDSLCLEYQIFYEKDNKFNEVVNDLNNWPRPNSPNFSNINTVLELNSKFSKDFKSLTKFTSDFWTSSAEKINNQIKKNLI</sequence>
<gene>
    <name evidence="2" type="ORF">BTO18_10595</name>
</gene>
<comment type="caution">
    <text evidence="2">The sequence shown here is derived from an EMBL/GenBank/DDBJ whole genome shotgun (WGS) entry which is preliminary data.</text>
</comment>
<dbReference type="EMBL" id="MSCN01000001">
    <property type="protein sequence ID" value="PQJ79592.1"/>
    <property type="molecule type" value="Genomic_DNA"/>
</dbReference>
<proteinExistence type="predicted"/>
<keyword evidence="3" id="KW-1185">Reference proteome</keyword>
<protein>
    <recommendedName>
        <fullName evidence="4">LemA family protein</fullName>
    </recommendedName>
</protein>
<keyword evidence="1" id="KW-1133">Transmembrane helix</keyword>
<reference evidence="2 3" key="1">
    <citation type="submission" date="2016-12" db="EMBL/GenBank/DDBJ databases">
        <title>Trade-off between light-utilization and light-protection in marine flavobacteria.</title>
        <authorList>
            <person name="Kumagai Y."/>
            <person name="Yoshizawa S."/>
            <person name="Kogure K."/>
            <person name="Iwasaki W."/>
        </authorList>
    </citation>
    <scope>NUCLEOTIDE SEQUENCE [LARGE SCALE GENOMIC DNA]</scope>
    <source>
        <strain evidence="2 3">NBRC 108759</strain>
    </source>
</reference>
<keyword evidence="1" id="KW-0472">Membrane</keyword>
<keyword evidence="1" id="KW-0812">Transmembrane</keyword>
<name>A0A2S7WQK5_9FLAO</name>
<dbReference type="RefSeq" id="WP_105016186.1">
    <property type="nucleotide sequence ID" value="NZ_MSCN01000001.1"/>
</dbReference>
<feature type="transmembrane region" description="Helical" evidence="1">
    <location>
        <begin position="15"/>
        <end position="35"/>
    </location>
</feature>
<dbReference type="AlphaFoldDB" id="A0A2S7WQK5"/>
<organism evidence="2 3">
    <name type="scientific">Polaribacter porphyrae</name>
    <dbReference type="NCBI Taxonomy" id="1137780"/>
    <lineage>
        <taxon>Bacteria</taxon>
        <taxon>Pseudomonadati</taxon>
        <taxon>Bacteroidota</taxon>
        <taxon>Flavobacteriia</taxon>
        <taxon>Flavobacteriales</taxon>
        <taxon>Flavobacteriaceae</taxon>
    </lineage>
</organism>
<accession>A0A2S7WQK5</accession>
<evidence type="ECO:0000313" key="2">
    <source>
        <dbReference type="EMBL" id="PQJ79592.1"/>
    </source>
</evidence>
<dbReference type="Proteomes" id="UP000238882">
    <property type="component" value="Unassembled WGS sequence"/>
</dbReference>
<evidence type="ECO:0000313" key="3">
    <source>
        <dbReference type="Proteomes" id="UP000238882"/>
    </source>
</evidence>
<evidence type="ECO:0008006" key="4">
    <source>
        <dbReference type="Google" id="ProtNLM"/>
    </source>
</evidence>